<proteinExistence type="predicted"/>
<dbReference type="EMBL" id="JAESDN010000014">
    <property type="protein sequence ID" value="KAG7041847.1"/>
    <property type="molecule type" value="Genomic_DNA"/>
</dbReference>
<feature type="region of interest" description="Disordered" evidence="1">
    <location>
        <begin position="1"/>
        <end position="23"/>
    </location>
</feature>
<accession>A0A9P7UBV3</accession>
<reference evidence="2" key="1">
    <citation type="submission" date="2021-05" db="EMBL/GenBank/DDBJ databases">
        <title>Comparative genomics of three Colletotrichum scovillei strains and genetic complementation revealed genes involved fungal growth and virulence on chili pepper.</title>
        <authorList>
            <person name="Hsieh D.-K."/>
            <person name="Chuang S.-C."/>
            <person name="Chen C.-Y."/>
            <person name="Chao Y.-T."/>
            <person name="Lu M.-Y.J."/>
            <person name="Lee M.-H."/>
            <person name="Shih M.-C."/>
        </authorList>
    </citation>
    <scope>NUCLEOTIDE SEQUENCE</scope>
    <source>
        <strain evidence="2">Coll-153</strain>
    </source>
</reference>
<dbReference type="AlphaFoldDB" id="A0A9P7UBV3"/>
<evidence type="ECO:0000313" key="2">
    <source>
        <dbReference type="EMBL" id="KAG7041847.1"/>
    </source>
</evidence>
<keyword evidence="3" id="KW-1185">Reference proteome</keyword>
<organism evidence="2 3">
    <name type="scientific">Colletotrichum scovillei</name>
    <dbReference type="NCBI Taxonomy" id="1209932"/>
    <lineage>
        <taxon>Eukaryota</taxon>
        <taxon>Fungi</taxon>
        <taxon>Dikarya</taxon>
        <taxon>Ascomycota</taxon>
        <taxon>Pezizomycotina</taxon>
        <taxon>Sordariomycetes</taxon>
        <taxon>Hypocreomycetidae</taxon>
        <taxon>Glomerellales</taxon>
        <taxon>Glomerellaceae</taxon>
        <taxon>Colletotrichum</taxon>
        <taxon>Colletotrichum acutatum species complex</taxon>
    </lineage>
</organism>
<evidence type="ECO:0000256" key="1">
    <source>
        <dbReference type="SAM" id="MobiDB-lite"/>
    </source>
</evidence>
<name>A0A9P7UBV3_9PEZI</name>
<comment type="caution">
    <text evidence="2">The sequence shown here is derived from an EMBL/GenBank/DDBJ whole genome shotgun (WGS) entry which is preliminary data.</text>
</comment>
<dbReference type="Proteomes" id="UP000699042">
    <property type="component" value="Unassembled WGS sequence"/>
</dbReference>
<feature type="compositionally biased region" description="Acidic residues" evidence="1">
    <location>
        <begin position="57"/>
        <end position="67"/>
    </location>
</feature>
<evidence type="ECO:0000313" key="3">
    <source>
        <dbReference type="Proteomes" id="UP000699042"/>
    </source>
</evidence>
<protein>
    <submittedName>
        <fullName evidence="2">Major facilitator superfamily transporter</fullName>
    </submittedName>
</protein>
<sequence>MSEIWAMQAGPTAGGEAKDDEEHDDCGIALAWDPEAKTEDCADEGNADHYVVPTDFVGDDAGNDATEDATRSFMMGKR</sequence>
<feature type="region of interest" description="Disordered" evidence="1">
    <location>
        <begin position="55"/>
        <end position="78"/>
    </location>
</feature>
<gene>
    <name evidence="2" type="ORF">JMJ77_012363</name>
</gene>